<evidence type="ECO:0000256" key="9">
    <source>
        <dbReference type="ARBA" id="ARBA00022917"/>
    </source>
</evidence>
<keyword evidence="6" id="KW-0547">Nucleotide-binding</keyword>
<dbReference type="GO" id="GO:0005524">
    <property type="term" value="F:ATP binding"/>
    <property type="evidence" value="ECO:0007669"/>
    <property type="project" value="UniProtKB-KW"/>
</dbReference>
<dbReference type="EMBL" id="PFEC01000073">
    <property type="protein sequence ID" value="PJE61526.1"/>
    <property type="molecule type" value="Genomic_DNA"/>
</dbReference>
<evidence type="ECO:0000313" key="14">
    <source>
        <dbReference type="EMBL" id="PJE61526.1"/>
    </source>
</evidence>
<dbReference type="CDD" id="cd00672">
    <property type="entry name" value="CysRS_core"/>
    <property type="match status" value="1"/>
</dbReference>
<feature type="non-terminal residue" evidence="14">
    <location>
        <position position="458"/>
    </location>
</feature>
<evidence type="ECO:0000256" key="1">
    <source>
        <dbReference type="ARBA" id="ARBA00001947"/>
    </source>
</evidence>
<dbReference type="InterPro" id="IPR009080">
    <property type="entry name" value="tRNAsynth_Ia_anticodon-bd"/>
</dbReference>
<keyword evidence="5" id="KW-0479">Metal-binding</keyword>
<keyword evidence="8" id="KW-0067">ATP-binding</keyword>
<organism evidence="14 15">
    <name type="scientific">Candidatus Roizmanbacteria bacterium CG10_big_fil_rev_8_21_14_0_10_39_12</name>
    <dbReference type="NCBI Taxonomy" id="1974852"/>
    <lineage>
        <taxon>Bacteria</taxon>
        <taxon>Candidatus Roizmaniibacteriota</taxon>
    </lineage>
</organism>
<gene>
    <name evidence="14" type="ORF">COU87_04155</name>
</gene>
<dbReference type="AlphaFoldDB" id="A0A2M8KNM3"/>
<dbReference type="InterPro" id="IPR024909">
    <property type="entry name" value="Cys-tRNA/MSH_ligase"/>
</dbReference>
<dbReference type="GO" id="GO:0004817">
    <property type="term" value="F:cysteine-tRNA ligase activity"/>
    <property type="evidence" value="ECO:0007669"/>
    <property type="project" value="UniProtKB-UniRule"/>
</dbReference>
<evidence type="ECO:0000313" key="15">
    <source>
        <dbReference type="Proteomes" id="UP000230222"/>
    </source>
</evidence>
<reference evidence="15" key="1">
    <citation type="submission" date="2017-09" db="EMBL/GenBank/DDBJ databases">
        <title>Depth-based differentiation of microbial function through sediment-hosted aquifers and enrichment of novel symbionts in the deep terrestrial subsurface.</title>
        <authorList>
            <person name="Probst A.J."/>
            <person name="Ladd B."/>
            <person name="Jarett J.K."/>
            <person name="Geller-Mcgrath D.E."/>
            <person name="Sieber C.M.K."/>
            <person name="Emerson J.B."/>
            <person name="Anantharaman K."/>
            <person name="Thomas B.C."/>
            <person name="Malmstrom R."/>
            <person name="Stieglmeier M."/>
            <person name="Klingl A."/>
            <person name="Woyke T."/>
            <person name="Ryan C.M."/>
            <person name="Banfield J.F."/>
        </authorList>
    </citation>
    <scope>NUCLEOTIDE SEQUENCE [LARGE SCALE GENOMIC DNA]</scope>
</reference>
<dbReference type="Gene3D" id="3.40.50.620">
    <property type="entry name" value="HUPs"/>
    <property type="match status" value="1"/>
</dbReference>
<dbReference type="Proteomes" id="UP000230222">
    <property type="component" value="Unassembled WGS sequence"/>
</dbReference>
<evidence type="ECO:0000256" key="11">
    <source>
        <dbReference type="NCBIfam" id="TIGR00435"/>
    </source>
</evidence>
<evidence type="ECO:0000256" key="12">
    <source>
        <dbReference type="SAM" id="Coils"/>
    </source>
</evidence>
<dbReference type="HAMAP" id="MF_00041">
    <property type="entry name" value="Cys_tRNA_synth"/>
    <property type="match status" value="1"/>
</dbReference>
<dbReference type="PRINTS" id="PR00983">
    <property type="entry name" value="TRNASYNTHCYS"/>
</dbReference>
<keyword evidence="10" id="KW-0030">Aminoacyl-tRNA synthetase</keyword>
<dbReference type="PANTHER" id="PTHR10890:SF3">
    <property type="entry name" value="CYSTEINE--TRNA LIGASE, CYTOPLASMIC"/>
    <property type="match status" value="1"/>
</dbReference>
<keyword evidence="4 14" id="KW-0436">Ligase</keyword>
<keyword evidence="12" id="KW-0175">Coiled coil</keyword>
<proteinExistence type="inferred from homology"/>
<dbReference type="Gene3D" id="1.20.120.1910">
    <property type="entry name" value="Cysteine-tRNA ligase, C-terminal anti-codon recognition domain"/>
    <property type="match status" value="1"/>
</dbReference>
<comment type="caution">
    <text evidence="14">The sequence shown here is derived from an EMBL/GenBank/DDBJ whole genome shotgun (WGS) entry which is preliminary data.</text>
</comment>
<dbReference type="GO" id="GO:0005829">
    <property type="term" value="C:cytosol"/>
    <property type="evidence" value="ECO:0007669"/>
    <property type="project" value="TreeGrafter"/>
</dbReference>
<feature type="domain" description="tRNA synthetases class I catalytic" evidence="13">
    <location>
        <begin position="17"/>
        <end position="330"/>
    </location>
</feature>
<dbReference type="GO" id="GO:0006423">
    <property type="term" value="P:cysteinyl-tRNA aminoacylation"/>
    <property type="evidence" value="ECO:0007669"/>
    <property type="project" value="UniProtKB-UniRule"/>
</dbReference>
<dbReference type="NCBIfam" id="TIGR00435">
    <property type="entry name" value="cysS"/>
    <property type="match status" value="1"/>
</dbReference>
<evidence type="ECO:0000256" key="4">
    <source>
        <dbReference type="ARBA" id="ARBA00022598"/>
    </source>
</evidence>
<dbReference type="EC" id="6.1.1.16" evidence="3 11"/>
<evidence type="ECO:0000259" key="13">
    <source>
        <dbReference type="Pfam" id="PF01406"/>
    </source>
</evidence>
<sequence length="458" mass="52851">MKLYNTLTREKDELPEPILQKTITMYSCGPTVYDETHIGHMRKFTMDDILKRSLRFLGYEVKHVMNITDVGHLTGDDDSGEDKLEKGAKIQGKTVWDVAKEYENKFWETLTALGIDQDDITVMHATECIDDMIAIIKKLEAKGYTYQTDEALYFDVTKFETYGKLSGQKLEDKKQGARSDVNIDPGKKHPADFALWFKRVGRFADHTMHWESPWGEGFPGWHIECSAMAMKGLSSETIDIHTGGIDHIPVHHENEIAQSEAATGKPFVKWWVHHAFLQVEGEKMSKSKENFYTLKDLKDRNIDPLVMRYLFAQTHYRKPMNFTWEAVTAAAKAYQQLQSIYQDLKQQADGKEISHVQNLSGKGQFMLDTFRKDISDDLNTAKLLGDIWYMLKKEQVKPEDQIYLLDRINKVLGFDLNTKQAPETIPNDIELLAQNRLQARNDNNFQKSDELRKQIEDA</sequence>
<dbReference type="InterPro" id="IPR032678">
    <property type="entry name" value="tRNA-synt_1_cat_dom"/>
</dbReference>
<keyword evidence="9" id="KW-0648">Protein biosynthesis</keyword>
<keyword evidence="7" id="KW-0862">Zinc</keyword>
<dbReference type="SUPFAM" id="SSF47323">
    <property type="entry name" value="Anticodon-binding domain of a subclass of class I aminoacyl-tRNA synthetases"/>
    <property type="match status" value="1"/>
</dbReference>
<protein>
    <recommendedName>
        <fullName evidence="3 11">Cysteine--tRNA ligase</fullName>
        <ecNumber evidence="3 11">6.1.1.16</ecNumber>
    </recommendedName>
</protein>
<name>A0A2M8KNM3_9BACT</name>
<dbReference type="GO" id="GO:0046872">
    <property type="term" value="F:metal ion binding"/>
    <property type="evidence" value="ECO:0007669"/>
    <property type="project" value="UniProtKB-KW"/>
</dbReference>
<dbReference type="InterPro" id="IPR015803">
    <property type="entry name" value="Cys-tRNA-ligase"/>
</dbReference>
<evidence type="ECO:0000256" key="8">
    <source>
        <dbReference type="ARBA" id="ARBA00022840"/>
    </source>
</evidence>
<dbReference type="PANTHER" id="PTHR10890">
    <property type="entry name" value="CYSTEINYL-TRNA SYNTHETASE"/>
    <property type="match status" value="1"/>
</dbReference>
<dbReference type="InterPro" id="IPR014729">
    <property type="entry name" value="Rossmann-like_a/b/a_fold"/>
</dbReference>
<evidence type="ECO:0000256" key="10">
    <source>
        <dbReference type="ARBA" id="ARBA00023146"/>
    </source>
</evidence>
<comment type="cofactor">
    <cofactor evidence="1">
        <name>Zn(2+)</name>
        <dbReference type="ChEBI" id="CHEBI:29105"/>
    </cofactor>
</comment>
<evidence type="ECO:0000256" key="6">
    <source>
        <dbReference type="ARBA" id="ARBA00022741"/>
    </source>
</evidence>
<comment type="subunit">
    <text evidence="2">Monomer.</text>
</comment>
<evidence type="ECO:0000256" key="3">
    <source>
        <dbReference type="ARBA" id="ARBA00012832"/>
    </source>
</evidence>
<evidence type="ECO:0000256" key="5">
    <source>
        <dbReference type="ARBA" id="ARBA00022723"/>
    </source>
</evidence>
<dbReference type="Pfam" id="PF01406">
    <property type="entry name" value="tRNA-synt_1e"/>
    <property type="match status" value="1"/>
</dbReference>
<evidence type="ECO:0000256" key="2">
    <source>
        <dbReference type="ARBA" id="ARBA00011245"/>
    </source>
</evidence>
<feature type="coiled-coil region" evidence="12">
    <location>
        <begin position="327"/>
        <end position="354"/>
    </location>
</feature>
<dbReference type="SUPFAM" id="SSF52374">
    <property type="entry name" value="Nucleotidylyl transferase"/>
    <property type="match status" value="1"/>
</dbReference>
<accession>A0A2M8KNM3</accession>
<evidence type="ECO:0000256" key="7">
    <source>
        <dbReference type="ARBA" id="ARBA00022833"/>
    </source>
</evidence>